<dbReference type="GO" id="GO:0005886">
    <property type="term" value="C:plasma membrane"/>
    <property type="evidence" value="ECO:0007669"/>
    <property type="project" value="UniProtKB-SubCell"/>
</dbReference>
<evidence type="ECO:0000256" key="2">
    <source>
        <dbReference type="ARBA" id="ARBA00022723"/>
    </source>
</evidence>
<dbReference type="EMBL" id="JACMRX010000002">
    <property type="protein sequence ID" value="KAF7995765.1"/>
    <property type="molecule type" value="Genomic_DNA"/>
</dbReference>
<dbReference type="InterPro" id="IPR007588">
    <property type="entry name" value="Znf_FLYWCH"/>
</dbReference>
<name>A0A835CWS0_APHGI</name>
<dbReference type="AlphaFoldDB" id="A0A835CWS0"/>
<dbReference type="Proteomes" id="UP000639338">
    <property type="component" value="Unassembled WGS sequence"/>
</dbReference>
<feature type="domain" description="Class II aldolase/adducin N-terminal" evidence="5">
    <location>
        <begin position="228"/>
        <end position="411"/>
    </location>
</feature>
<dbReference type="SMART" id="SM01007">
    <property type="entry name" value="Aldolase_II"/>
    <property type="match status" value="1"/>
</dbReference>
<evidence type="ECO:0000256" key="1">
    <source>
        <dbReference type="ARBA" id="ARBA00006274"/>
    </source>
</evidence>
<dbReference type="Pfam" id="PF04500">
    <property type="entry name" value="FLYWCH"/>
    <property type="match status" value="1"/>
</dbReference>
<evidence type="ECO:0000256" key="3">
    <source>
        <dbReference type="ARBA" id="ARBA00022771"/>
    </source>
</evidence>
<dbReference type="GO" id="GO:0005856">
    <property type="term" value="C:cytoskeleton"/>
    <property type="evidence" value="ECO:0007669"/>
    <property type="project" value="TreeGrafter"/>
</dbReference>
<dbReference type="GO" id="GO:0051015">
    <property type="term" value="F:actin filament binding"/>
    <property type="evidence" value="ECO:0007669"/>
    <property type="project" value="TreeGrafter"/>
</dbReference>
<dbReference type="SUPFAM" id="SSF53639">
    <property type="entry name" value="AraD/HMP-PK domain-like"/>
    <property type="match status" value="1"/>
</dbReference>
<organism evidence="6 7">
    <name type="scientific">Aphidius gifuensis</name>
    <name type="common">Parasitoid wasp</name>
    <dbReference type="NCBI Taxonomy" id="684658"/>
    <lineage>
        <taxon>Eukaryota</taxon>
        <taxon>Metazoa</taxon>
        <taxon>Ecdysozoa</taxon>
        <taxon>Arthropoda</taxon>
        <taxon>Hexapoda</taxon>
        <taxon>Insecta</taxon>
        <taxon>Pterygota</taxon>
        <taxon>Neoptera</taxon>
        <taxon>Endopterygota</taxon>
        <taxon>Hymenoptera</taxon>
        <taxon>Apocrita</taxon>
        <taxon>Ichneumonoidea</taxon>
        <taxon>Braconidae</taxon>
        <taxon>Aphidiinae</taxon>
        <taxon>Aphidius</taxon>
    </lineage>
</organism>
<keyword evidence="3" id="KW-0863">Zinc-finger</keyword>
<dbReference type="PANTHER" id="PTHR10672:SF3">
    <property type="entry name" value="PROTEIN HU-LI TAI SHAO"/>
    <property type="match status" value="1"/>
</dbReference>
<evidence type="ECO:0000313" key="6">
    <source>
        <dbReference type="EMBL" id="KAF7995765.1"/>
    </source>
</evidence>
<dbReference type="Gene3D" id="3.40.225.10">
    <property type="entry name" value="Class II aldolase/adducin N-terminal domain"/>
    <property type="match status" value="1"/>
</dbReference>
<dbReference type="InterPro" id="IPR001303">
    <property type="entry name" value="Aldolase_II/adducin_N"/>
</dbReference>
<reference evidence="6 7" key="1">
    <citation type="submission" date="2020-08" db="EMBL/GenBank/DDBJ databases">
        <title>Aphidius gifuensis genome sequencing and assembly.</title>
        <authorList>
            <person name="Du Z."/>
        </authorList>
    </citation>
    <scope>NUCLEOTIDE SEQUENCE [LARGE SCALE GENOMIC DNA]</scope>
    <source>
        <strain evidence="6">YNYX2018</strain>
        <tissue evidence="6">Adults</tissue>
    </source>
</reference>
<dbReference type="InterPro" id="IPR051017">
    <property type="entry name" value="Aldolase-II_Adducin_sf"/>
</dbReference>
<accession>A0A835CWS0</accession>
<keyword evidence="2" id="KW-0479">Metal-binding</keyword>
<keyword evidence="7" id="KW-1185">Reference proteome</keyword>
<comment type="similarity">
    <text evidence="1">Belongs to the aldolase class II family. Adducin subfamily.</text>
</comment>
<evidence type="ECO:0000259" key="5">
    <source>
        <dbReference type="SMART" id="SM01007"/>
    </source>
</evidence>
<protein>
    <recommendedName>
        <fullName evidence="5">Class II aldolase/adducin N-terminal domain-containing protein</fullName>
    </recommendedName>
</protein>
<dbReference type="OrthoDB" id="3238794at2759"/>
<dbReference type="InterPro" id="IPR036409">
    <property type="entry name" value="Aldolase_II/adducin_N_sf"/>
</dbReference>
<dbReference type="PANTHER" id="PTHR10672">
    <property type="entry name" value="ADDUCIN"/>
    <property type="match status" value="1"/>
</dbReference>
<keyword evidence="4" id="KW-0862">Zinc</keyword>
<sequence>MSLTYEKMLSEKGRPLLVVRGLKFGWHKKLANNLQRWVCTQRNCRCYLKLNSQNVIVESNISHNHVIDKKKLEREKLNNSLKRKVDEDPTVYPSKLQPTGEFFQVLLTEEKDTSQHELAKPHTNGVVNGITEEEEKSKKRPADIDANINKTDRGKEVLKMTEIEPSPEAEKDDSGCVDLLQQKSDMLGGQGVRFNSNIFKNLNCVVPINDIRGGDVTGYLPGEKQLRCKLASVFRLLDLYGWTQGVGGQISARLNQDQEHFLVNPYGLLYHEITASSLVKVNMQGEVVDQGTTNFGIHLSEFQLHSTIHAARPDITCIIHITTPTVTAVSSLKCGLLPIGNESIVIGDVSTHHQFIGDAIEPEEREKITRNLGPINKVMLLTNRGALCCGETIEEAFYNVYNTVVACKTQLKLMPMGIDNLTLINDENKKIIYDASRKSPASIKKLKKRWHIGGTEFEALMRLLDNAGFRTGYSYRNQLIESKPSRAKNNAEIPSTVG</sequence>
<comment type="caution">
    <text evidence="6">The sequence shown here is derived from an EMBL/GenBank/DDBJ whole genome shotgun (WGS) entry which is preliminary data.</text>
</comment>
<dbReference type="GO" id="GO:0008270">
    <property type="term" value="F:zinc ion binding"/>
    <property type="evidence" value="ECO:0007669"/>
    <property type="project" value="UniProtKB-KW"/>
</dbReference>
<evidence type="ECO:0000256" key="4">
    <source>
        <dbReference type="ARBA" id="ARBA00022833"/>
    </source>
</evidence>
<dbReference type="Gene3D" id="2.20.25.240">
    <property type="match status" value="1"/>
</dbReference>
<dbReference type="Pfam" id="PF00596">
    <property type="entry name" value="Aldolase_II"/>
    <property type="match status" value="1"/>
</dbReference>
<proteinExistence type="inferred from homology"/>
<dbReference type="GO" id="GO:0014069">
    <property type="term" value="C:postsynaptic density"/>
    <property type="evidence" value="ECO:0007669"/>
    <property type="project" value="TreeGrafter"/>
</dbReference>
<gene>
    <name evidence="6" type="ORF">HCN44_006872</name>
</gene>
<evidence type="ECO:0000313" key="7">
    <source>
        <dbReference type="Proteomes" id="UP000639338"/>
    </source>
</evidence>